<dbReference type="GO" id="GO:0046921">
    <property type="term" value="F:alpha-(1-&gt;6)-fucosyltransferase activity"/>
    <property type="evidence" value="ECO:0007669"/>
    <property type="project" value="TreeGrafter"/>
</dbReference>
<evidence type="ECO:0000313" key="2">
    <source>
        <dbReference type="Proteomes" id="UP000005019"/>
    </source>
</evidence>
<dbReference type="RefSeq" id="WP_008058677.1">
    <property type="nucleotide sequence ID" value="NZ_AFHG01000030.1"/>
</dbReference>
<dbReference type="Proteomes" id="UP000005019">
    <property type="component" value="Unassembled WGS sequence"/>
</dbReference>
<dbReference type="Gene3D" id="3.40.50.11350">
    <property type="match status" value="1"/>
</dbReference>
<evidence type="ECO:0000313" key="1">
    <source>
        <dbReference type="EMBL" id="EGK72779.1"/>
    </source>
</evidence>
<dbReference type="InterPro" id="IPR008716">
    <property type="entry name" value="NodZ"/>
</dbReference>
<dbReference type="PANTHER" id="PTHR13132:SF29">
    <property type="entry name" value="ALPHA-(1,6)-FUCOSYLTRANSFERASE"/>
    <property type="match status" value="1"/>
</dbReference>
<comment type="caution">
    <text evidence="1">The sequence shown here is derived from an EMBL/GenBank/DDBJ whole genome shotgun (WGS) entry which is preliminary data.</text>
</comment>
<dbReference type="AlphaFoldDB" id="F5R8N9"/>
<dbReference type="STRING" id="1000565.METUNv1_00604"/>
<dbReference type="eggNOG" id="ENOG50331DZ">
    <property type="taxonomic scope" value="Bacteria"/>
</dbReference>
<dbReference type="PANTHER" id="PTHR13132">
    <property type="entry name" value="ALPHA- 1,6 -FUCOSYLTRANSFERASE"/>
    <property type="match status" value="1"/>
</dbReference>
<name>F5R8N9_METUF</name>
<proteinExistence type="predicted"/>
<protein>
    <submittedName>
        <fullName evidence="1">Uncharacterized protein</fullName>
    </submittedName>
</protein>
<dbReference type="EMBL" id="AFHG01000030">
    <property type="protein sequence ID" value="EGK72779.1"/>
    <property type="molecule type" value="Genomic_DNA"/>
</dbReference>
<reference evidence="1 2" key="1">
    <citation type="journal article" date="2011" name="J. Bacteriol.">
        <title>Genome sequence of Methyloversatilis universalis FAM5T, a methylotrophic representative of the order Rhodocyclales.</title>
        <authorList>
            <person name="Kittichotirat W."/>
            <person name="Good N.M."/>
            <person name="Hall R."/>
            <person name="Bringel F."/>
            <person name="Lajus A."/>
            <person name="Medigue C."/>
            <person name="Smalley N.E."/>
            <person name="Beck D."/>
            <person name="Bumgarner R."/>
            <person name="Vuilleumier S."/>
            <person name="Kalyuzhnaya M.G."/>
        </authorList>
    </citation>
    <scope>NUCLEOTIDE SEQUENCE [LARGE SCALE GENOMIC DNA]</scope>
    <source>
        <strain evidence="2">ATCC BAA-1314 / JCM 13912 / FAM5</strain>
    </source>
</reference>
<dbReference type="GO" id="GO:0006487">
    <property type="term" value="P:protein N-linked glycosylation"/>
    <property type="evidence" value="ECO:0007669"/>
    <property type="project" value="TreeGrafter"/>
</dbReference>
<keyword evidence="2" id="KW-1185">Reference proteome</keyword>
<organism evidence="1 2">
    <name type="scientific">Methyloversatilis universalis (strain ATCC BAA-1314 / DSM 25237 / JCM 13912 / CCUG 52030 / FAM5)</name>
    <dbReference type="NCBI Taxonomy" id="1000565"/>
    <lineage>
        <taxon>Bacteria</taxon>
        <taxon>Pseudomonadati</taxon>
        <taxon>Pseudomonadota</taxon>
        <taxon>Betaproteobacteria</taxon>
        <taxon>Nitrosomonadales</taxon>
        <taxon>Sterolibacteriaceae</taxon>
        <taxon>Methyloversatilis</taxon>
    </lineage>
</organism>
<sequence>MSLRPRIWSLRSRTRLLLRSVDNRLKPLYCPLQQRSNGGVLAVDIDAWVGLFAQLTWVVYLLKYCEERGLEPRIRLIGPLYARVHGQDWLGELFERPSGQSDTPGTPVRALRISRISEFAQLGLARDIPARISVRQAARLIREQLRVRPDILAHVDRFAAQHFDRRRVIGLHFRGTDKATEAHRVSWEDCAATVDNYRRAHPDTQVLFVSSDEAAFIDWIRDRIAGIEVIAHDDQERSRDGKAIHTQAARGDNGQKAREALINTLLLSRCDVLIRSSSFMSAWSSLFRPDLPIIMLNAPFDAKCWFPDAELMTRSMKQYLPDTLRE</sequence>
<gene>
    <name evidence="1" type="ORF">METUNv1_00604</name>
</gene>
<dbReference type="GO" id="GO:0009312">
    <property type="term" value="P:oligosaccharide biosynthetic process"/>
    <property type="evidence" value="ECO:0007669"/>
    <property type="project" value="InterPro"/>
</dbReference>
<accession>F5R8N9</accession>
<dbReference type="Pfam" id="PF05830">
    <property type="entry name" value="NodZ"/>
    <property type="match status" value="1"/>
</dbReference>